<feature type="non-terminal residue" evidence="1">
    <location>
        <position position="1"/>
    </location>
</feature>
<comment type="caution">
    <text evidence="1">The sequence shown here is derived from an EMBL/GenBank/DDBJ whole genome shotgun (WGS) entry which is preliminary data.</text>
</comment>
<evidence type="ECO:0000313" key="2">
    <source>
        <dbReference type="Proteomes" id="UP001283361"/>
    </source>
</evidence>
<proteinExistence type="predicted"/>
<dbReference type="AlphaFoldDB" id="A0AAE1D8H8"/>
<keyword evidence="2" id="KW-1185">Reference proteome</keyword>
<accession>A0AAE1D8H8</accession>
<protein>
    <submittedName>
        <fullName evidence="1">Uncharacterized protein</fullName>
    </submittedName>
</protein>
<gene>
    <name evidence="1" type="ORF">RRG08_054113</name>
</gene>
<name>A0AAE1D8H8_9GAST</name>
<dbReference type="Proteomes" id="UP001283361">
    <property type="component" value="Unassembled WGS sequence"/>
</dbReference>
<sequence>MKNTADGVLTELMRSLLRLESANGQTSGRWRFDRYTGNQDMQAGRDFVLSPGPLTDQCDILPERTLFDFLLGRIFSQNKRSKCGATRPDFREFNAVYLRLWQCEI</sequence>
<dbReference type="EMBL" id="JAWDGP010005023">
    <property type="protein sequence ID" value="KAK3760303.1"/>
    <property type="molecule type" value="Genomic_DNA"/>
</dbReference>
<organism evidence="1 2">
    <name type="scientific">Elysia crispata</name>
    <name type="common">lettuce slug</name>
    <dbReference type="NCBI Taxonomy" id="231223"/>
    <lineage>
        <taxon>Eukaryota</taxon>
        <taxon>Metazoa</taxon>
        <taxon>Spiralia</taxon>
        <taxon>Lophotrochozoa</taxon>
        <taxon>Mollusca</taxon>
        <taxon>Gastropoda</taxon>
        <taxon>Heterobranchia</taxon>
        <taxon>Euthyneura</taxon>
        <taxon>Panpulmonata</taxon>
        <taxon>Sacoglossa</taxon>
        <taxon>Placobranchoidea</taxon>
        <taxon>Plakobranchidae</taxon>
        <taxon>Elysia</taxon>
    </lineage>
</organism>
<reference evidence="1" key="1">
    <citation type="journal article" date="2023" name="G3 (Bethesda)">
        <title>A reference genome for the long-term kleptoplast-retaining sea slug Elysia crispata morphotype clarki.</title>
        <authorList>
            <person name="Eastman K.E."/>
            <person name="Pendleton A.L."/>
            <person name="Shaikh M.A."/>
            <person name="Suttiyut T."/>
            <person name="Ogas R."/>
            <person name="Tomko P."/>
            <person name="Gavelis G."/>
            <person name="Widhalm J.R."/>
            <person name="Wisecaver J.H."/>
        </authorList>
    </citation>
    <scope>NUCLEOTIDE SEQUENCE</scope>
    <source>
        <strain evidence="1">ECLA1</strain>
    </source>
</reference>
<evidence type="ECO:0000313" key="1">
    <source>
        <dbReference type="EMBL" id="KAK3760303.1"/>
    </source>
</evidence>